<dbReference type="Proteomes" id="UP000283269">
    <property type="component" value="Unassembled WGS sequence"/>
</dbReference>
<dbReference type="STRING" id="93625.A0A409WID9"/>
<dbReference type="EMBL" id="NHYD01003423">
    <property type="protein sequence ID" value="PPQ78272.1"/>
    <property type="molecule type" value="Genomic_DNA"/>
</dbReference>
<dbReference type="PIRSF" id="PIRSF001467">
    <property type="entry name" value="Peptidylpro_ismrse"/>
    <property type="match status" value="1"/>
</dbReference>
<dbReference type="OrthoDB" id="193499at2759"/>
<comment type="caution">
    <text evidence="9">The sequence shown here is derived from an EMBL/GenBank/DDBJ whole genome shotgun (WGS) entry which is preliminary data.</text>
</comment>
<dbReference type="GO" id="GO:0006457">
    <property type="term" value="P:protein folding"/>
    <property type="evidence" value="ECO:0007669"/>
    <property type="project" value="TreeGrafter"/>
</dbReference>
<protein>
    <recommendedName>
        <fullName evidence="3 7">Peptidyl-prolyl cis-trans isomerase</fullName>
        <shortName evidence="7">PPIase</shortName>
        <ecNumber evidence="2 7">5.2.1.8</ecNumber>
    </recommendedName>
</protein>
<name>A0A409WID9_PSICY</name>
<dbReference type="GO" id="GO:0016018">
    <property type="term" value="F:cyclosporin A binding"/>
    <property type="evidence" value="ECO:0007669"/>
    <property type="project" value="TreeGrafter"/>
</dbReference>
<comment type="catalytic activity">
    <reaction evidence="1 7">
        <text>[protein]-peptidylproline (omega=180) = [protein]-peptidylproline (omega=0)</text>
        <dbReference type="Rhea" id="RHEA:16237"/>
        <dbReference type="Rhea" id="RHEA-COMP:10747"/>
        <dbReference type="Rhea" id="RHEA-COMP:10748"/>
        <dbReference type="ChEBI" id="CHEBI:83833"/>
        <dbReference type="ChEBI" id="CHEBI:83834"/>
        <dbReference type="EC" id="5.2.1.8"/>
    </reaction>
</comment>
<dbReference type="PANTHER" id="PTHR11071:SF561">
    <property type="entry name" value="PEPTIDYL-PROLYL CIS-TRANS ISOMERASE D-RELATED"/>
    <property type="match status" value="1"/>
</dbReference>
<dbReference type="SUPFAM" id="SSF50891">
    <property type="entry name" value="Cyclophilin-like"/>
    <property type="match status" value="1"/>
</dbReference>
<keyword evidence="4 7" id="KW-0697">Rotamase</keyword>
<dbReference type="Gene3D" id="2.40.100.10">
    <property type="entry name" value="Cyclophilin-like"/>
    <property type="match status" value="1"/>
</dbReference>
<evidence type="ECO:0000256" key="1">
    <source>
        <dbReference type="ARBA" id="ARBA00000971"/>
    </source>
</evidence>
<evidence type="ECO:0000256" key="7">
    <source>
        <dbReference type="RuleBase" id="RU363019"/>
    </source>
</evidence>
<comment type="function">
    <text evidence="7">PPIases accelerate the folding of proteins. It catalyzes the cis-trans isomerization of proline imidic peptide bonds in oligopeptides.</text>
</comment>
<dbReference type="GO" id="GO:0005737">
    <property type="term" value="C:cytoplasm"/>
    <property type="evidence" value="ECO:0007669"/>
    <property type="project" value="TreeGrafter"/>
</dbReference>
<evidence type="ECO:0000256" key="3">
    <source>
        <dbReference type="ARBA" id="ARBA00021047"/>
    </source>
</evidence>
<dbReference type="PRINTS" id="PR00153">
    <property type="entry name" value="CSAPPISMRASE"/>
</dbReference>
<dbReference type="InterPro" id="IPR029000">
    <property type="entry name" value="Cyclophilin-like_dom_sf"/>
</dbReference>
<dbReference type="EC" id="5.2.1.8" evidence="2 7"/>
<evidence type="ECO:0000313" key="10">
    <source>
        <dbReference type="Proteomes" id="UP000283269"/>
    </source>
</evidence>
<gene>
    <name evidence="9" type="ORF">CVT25_011731</name>
</gene>
<evidence type="ECO:0000256" key="6">
    <source>
        <dbReference type="ARBA" id="ARBA00037940"/>
    </source>
</evidence>
<proteinExistence type="inferred from homology"/>
<dbReference type="Pfam" id="PF00160">
    <property type="entry name" value="Pro_isomerase"/>
    <property type="match status" value="1"/>
</dbReference>
<accession>A0A409WID9</accession>
<evidence type="ECO:0000259" key="8">
    <source>
        <dbReference type="PROSITE" id="PS50072"/>
    </source>
</evidence>
<evidence type="ECO:0000256" key="4">
    <source>
        <dbReference type="ARBA" id="ARBA00023110"/>
    </source>
</evidence>
<dbReference type="GO" id="GO:0003755">
    <property type="term" value="F:peptidyl-prolyl cis-trans isomerase activity"/>
    <property type="evidence" value="ECO:0007669"/>
    <property type="project" value="UniProtKB-UniRule"/>
</dbReference>
<dbReference type="FunFam" id="2.40.100.10:FF:000013">
    <property type="entry name" value="Peptidyl-prolyl cis-trans isomerase"/>
    <property type="match status" value="1"/>
</dbReference>
<dbReference type="InterPro" id="IPR024936">
    <property type="entry name" value="Cyclophilin-type_PPIase"/>
</dbReference>
<comment type="similarity">
    <text evidence="6">Belongs to the cyclophilin-type PPIase family. PPIase A subfamily.</text>
</comment>
<evidence type="ECO:0000256" key="2">
    <source>
        <dbReference type="ARBA" id="ARBA00013194"/>
    </source>
</evidence>
<evidence type="ECO:0000256" key="5">
    <source>
        <dbReference type="ARBA" id="ARBA00023235"/>
    </source>
</evidence>
<organism evidence="9 10">
    <name type="scientific">Psilocybe cyanescens</name>
    <dbReference type="NCBI Taxonomy" id="93625"/>
    <lineage>
        <taxon>Eukaryota</taxon>
        <taxon>Fungi</taxon>
        <taxon>Dikarya</taxon>
        <taxon>Basidiomycota</taxon>
        <taxon>Agaricomycotina</taxon>
        <taxon>Agaricomycetes</taxon>
        <taxon>Agaricomycetidae</taxon>
        <taxon>Agaricales</taxon>
        <taxon>Agaricineae</taxon>
        <taxon>Strophariaceae</taxon>
        <taxon>Psilocybe</taxon>
    </lineage>
</organism>
<keyword evidence="10" id="KW-1185">Reference proteome</keyword>
<reference evidence="9 10" key="1">
    <citation type="journal article" date="2018" name="Evol. Lett.">
        <title>Horizontal gene cluster transfer increased hallucinogenic mushroom diversity.</title>
        <authorList>
            <person name="Reynolds H.T."/>
            <person name="Vijayakumar V."/>
            <person name="Gluck-Thaler E."/>
            <person name="Korotkin H.B."/>
            <person name="Matheny P.B."/>
            <person name="Slot J.C."/>
        </authorList>
    </citation>
    <scope>NUCLEOTIDE SEQUENCE [LARGE SCALE GENOMIC DNA]</scope>
    <source>
        <strain evidence="9 10">2631</strain>
    </source>
</reference>
<evidence type="ECO:0000313" key="9">
    <source>
        <dbReference type="EMBL" id="PPQ78272.1"/>
    </source>
</evidence>
<dbReference type="AlphaFoldDB" id="A0A409WID9"/>
<dbReference type="PANTHER" id="PTHR11071">
    <property type="entry name" value="PEPTIDYL-PROLYL CIS-TRANS ISOMERASE"/>
    <property type="match status" value="1"/>
</dbReference>
<sequence>MSSVFFDITIAGKPKGRIVFKLYDDVVPLTARNFRELATGRNGYGYKGSKLHLVIPNFIQGGDFTKGDGTGGKSIYGVKFDDENFNVKHSKKGLLTMANAGKNTNGSQFLITTAATPWLDGHHVVFGEVVEGADTVEEITAQSTSSGAPKNPVVIANCGTV</sequence>
<dbReference type="InterPro" id="IPR002130">
    <property type="entry name" value="Cyclophilin-type_PPIase_dom"/>
</dbReference>
<dbReference type="InParanoid" id="A0A409WID9"/>
<keyword evidence="5 7" id="KW-0413">Isomerase</keyword>
<feature type="domain" description="PPIase cyclophilin-type" evidence="8">
    <location>
        <begin position="5"/>
        <end position="160"/>
    </location>
</feature>
<dbReference type="PROSITE" id="PS50072">
    <property type="entry name" value="CSA_PPIASE_2"/>
    <property type="match status" value="1"/>
</dbReference>